<organism evidence="1 2">
    <name type="scientific">Diphasiastrum complanatum</name>
    <name type="common">Issler's clubmoss</name>
    <name type="synonym">Lycopodium complanatum</name>
    <dbReference type="NCBI Taxonomy" id="34168"/>
    <lineage>
        <taxon>Eukaryota</taxon>
        <taxon>Viridiplantae</taxon>
        <taxon>Streptophyta</taxon>
        <taxon>Embryophyta</taxon>
        <taxon>Tracheophyta</taxon>
        <taxon>Lycopodiopsida</taxon>
        <taxon>Lycopodiales</taxon>
        <taxon>Lycopodiaceae</taxon>
        <taxon>Lycopodioideae</taxon>
        <taxon>Diphasiastrum</taxon>
    </lineage>
</organism>
<accession>A0ACC2BBQ8</accession>
<reference evidence="2" key="1">
    <citation type="journal article" date="2024" name="Proc. Natl. Acad. Sci. U.S.A.">
        <title>Extraordinary preservation of gene collinearity over three hundred million years revealed in homosporous lycophytes.</title>
        <authorList>
            <person name="Li C."/>
            <person name="Wickell D."/>
            <person name="Kuo L.Y."/>
            <person name="Chen X."/>
            <person name="Nie B."/>
            <person name="Liao X."/>
            <person name="Peng D."/>
            <person name="Ji J."/>
            <person name="Jenkins J."/>
            <person name="Williams M."/>
            <person name="Shu S."/>
            <person name="Plott C."/>
            <person name="Barry K."/>
            <person name="Rajasekar S."/>
            <person name="Grimwood J."/>
            <person name="Han X."/>
            <person name="Sun S."/>
            <person name="Hou Z."/>
            <person name="He W."/>
            <person name="Dai G."/>
            <person name="Sun C."/>
            <person name="Schmutz J."/>
            <person name="Leebens-Mack J.H."/>
            <person name="Li F.W."/>
            <person name="Wang L."/>
        </authorList>
    </citation>
    <scope>NUCLEOTIDE SEQUENCE [LARGE SCALE GENOMIC DNA]</scope>
    <source>
        <strain evidence="2">cv. PW_Plant_1</strain>
    </source>
</reference>
<dbReference type="EMBL" id="CM055107">
    <property type="protein sequence ID" value="KAJ7527180.1"/>
    <property type="molecule type" value="Genomic_DNA"/>
</dbReference>
<evidence type="ECO:0000313" key="2">
    <source>
        <dbReference type="Proteomes" id="UP001162992"/>
    </source>
</evidence>
<keyword evidence="2" id="KW-1185">Reference proteome</keyword>
<evidence type="ECO:0000313" key="1">
    <source>
        <dbReference type="EMBL" id="KAJ7527180.1"/>
    </source>
</evidence>
<sequence length="69" mass="7561">MAHSCARACPTNVLEMIPWAGCKANQIAFASRTEAYVGCKRCESACPTSFLIVRVHLGYETTRSTCLAY</sequence>
<name>A0ACC2BBQ8_DIPCM</name>
<protein>
    <submittedName>
        <fullName evidence="1">Uncharacterized protein</fullName>
    </submittedName>
</protein>
<dbReference type="Proteomes" id="UP001162992">
    <property type="component" value="Chromosome 16"/>
</dbReference>
<proteinExistence type="predicted"/>
<gene>
    <name evidence="1" type="ORF">O6H91_16G040700</name>
</gene>
<comment type="caution">
    <text evidence="1">The sequence shown here is derived from an EMBL/GenBank/DDBJ whole genome shotgun (WGS) entry which is preliminary data.</text>
</comment>